<evidence type="ECO:0000313" key="3">
    <source>
        <dbReference type="Proteomes" id="UP000229498"/>
    </source>
</evidence>
<comment type="caution">
    <text evidence="2">The sequence shown here is derived from an EMBL/GenBank/DDBJ whole genome shotgun (WGS) entry which is preliminary data.</text>
</comment>
<dbReference type="SUPFAM" id="SSF158682">
    <property type="entry name" value="TerB-like"/>
    <property type="match status" value="1"/>
</dbReference>
<dbReference type="InterPro" id="IPR029024">
    <property type="entry name" value="TerB-like"/>
</dbReference>
<dbReference type="RefSeq" id="WP_109795474.1">
    <property type="nucleotide sequence ID" value="NZ_PHIG01000029.1"/>
</dbReference>
<dbReference type="Pfam" id="PF05099">
    <property type="entry name" value="TerB"/>
    <property type="match status" value="1"/>
</dbReference>
<evidence type="ECO:0000259" key="1">
    <source>
        <dbReference type="Pfam" id="PF05099"/>
    </source>
</evidence>
<name>A0A2M9G3L5_9PROT</name>
<reference evidence="2 3" key="1">
    <citation type="submission" date="2017-11" db="EMBL/GenBank/DDBJ databases">
        <title>Draft genome sequence of Rhizobiales bacterium SY3-13.</title>
        <authorList>
            <person name="Sun C."/>
        </authorList>
    </citation>
    <scope>NUCLEOTIDE SEQUENCE [LARGE SCALE GENOMIC DNA]</scope>
    <source>
        <strain evidence="2 3">SY3-13</strain>
    </source>
</reference>
<dbReference type="CDD" id="cd07176">
    <property type="entry name" value="terB"/>
    <property type="match status" value="1"/>
</dbReference>
<accession>A0A2M9G3L5</accession>
<dbReference type="PROSITE" id="PS51257">
    <property type="entry name" value="PROKAR_LIPOPROTEIN"/>
    <property type="match status" value="1"/>
</dbReference>
<dbReference type="EMBL" id="PHIG01000029">
    <property type="protein sequence ID" value="PJK30276.1"/>
    <property type="molecule type" value="Genomic_DNA"/>
</dbReference>
<protein>
    <recommendedName>
        <fullName evidence="1">Co-chaperone DjlA N-terminal domain-containing protein</fullName>
    </recommendedName>
</protein>
<dbReference type="Proteomes" id="UP000229498">
    <property type="component" value="Unassembled WGS sequence"/>
</dbReference>
<keyword evidence="3" id="KW-1185">Reference proteome</keyword>
<feature type="domain" description="Co-chaperone DjlA N-terminal" evidence="1">
    <location>
        <begin position="9"/>
        <end position="120"/>
    </location>
</feature>
<sequence length="137" mass="14846">MALKMSPHSALVHVMVLTACADKELAEQEIILMSEMIRILPAFRGYDLDDLSADSESCLGYLEKEEGLEELMRDVADALPPRLAETAYALACDVAAADGEASQPELQVLMIIRQSLGVGRLPAAAIERGSRARMMAI</sequence>
<evidence type="ECO:0000313" key="2">
    <source>
        <dbReference type="EMBL" id="PJK30276.1"/>
    </source>
</evidence>
<dbReference type="AlphaFoldDB" id="A0A2M9G3L5"/>
<dbReference type="Gene3D" id="1.10.3680.10">
    <property type="entry name" value="TerB-like"/>
    <property type="match status" value="1"/>
</dbReference>
<organism evidence="2 3">
    <name type="scientific">Minwuia thermotolerans</name>
    <dbReference type="NCBI Taxonomy" id="2056226"/>
    <lineage>
        <taxon>Bacteria</taxon>
        <taxon>Pseudomonadati</taxon>
        <taxon>Pseudomonadota</taxon>
        <taxon>Alphaproteobacteria</taxon>
        <taxon>Minwuiales</taxon>
        <taxon>Minwuiaceae</taxon>
        <taxon>Minwuia</taxon>
    </lineage>
</organism>
<dbReference type="InterPro" id="IPR007791">
    <property type="entry name" value="DjlA_N"/>
</dbReference>
<dbReference type="OrthoDB" id="8448017at2"/>
<gene>
    <name evidence="2" type="ORF">CVT23_07775</name>
</gene>
<proteinExistence type="predicted"/>